<evidence type="ECO:0000313" key="3">
    <source>
        <dbReference type="Proteomes" id="UP000575898"/>
    </source>
</evidence>
<reference evidence="2 3" key="1">
    <citation type="submission" date="2020-08" db="EMBL/GenBank/DDBJ databases">
        <title>Genomic Encyclopedia of Type Strains, Phase IV (KMG-IV): sequencing the most valuable type-strain genomes for metagenomic binning, comparative biology and taxonomic classification.</title>
        <authorList>
            <person name="Goeker M."/>
        </authorList>
    </citation>
    <scope>NUCLEOTIDE SEQUENCE [LARGE SCALE GENOMIC DNA]</scope>
    <source>
        <strain evidence="2 3">DSM 27165</strain>
    </source>
</reference>
<organism evidence="2 3">
    <name type="scientific">Chitinivorax tropicus</name>
    <dbReference type="NCBI Taxonomy" id="714531"/>
    <lineage>
        <taxon>Bacteria</taxon>
        <taxon>Pseudomonadati</taxon>
        <taxon>Pseudomonadota</taxon>
        <taxon>Betaproteobacteria</taxon>
        <taxon>Chitinivorax</taxon>
    </lineage>
</organism>
<dbReference type="Gene3D" id="3.40.630.30">
    <property type="match status" value="1"/>
</dbReference>
<dbReference type="PANTHER" id="PTHR43792:SF1">
    <property type="entry name" value="N-ACETYLTRANSFERASE DOMAIN-CONTAINING PROTEIN"/>
    <property type="match status" value="1"/>
</dbReference>
<accession>A0A840MFZ3</accession>
<sequence>MTIITRTERLILREFNLSDAPFILTLVNDPDWLNNIGDRHVHSIADAEQFLQRGPMASYAQHGFGLFAVEHQQGHSLLGMCGLIRRDSLPAVDIGYAFLPAHRGHGYAREAAQAMVGFARDTLKLSRLLGITSPDNQPSCRLLEAIGLSYQQDLVLPGEDELTSLYEIEFGSYPPIMS</sequence>
<dbReference type="PROSITE" id="PS51186">
    <property type="entry name" value="GNAT"/>
    <property type="match status" value="1"/>
</dbReference>
<dbReference type="Pfam" id="PF13302">
    <property type="entry name" value="Acetyltransf_3"/>
    <property type="match status" value="1"/>
</dbReference>
<dbReference type="InterPro" id="IPR051531">
    <property type="entry name" value="N-acetyltransferase"/>
</dbReference>
<evidence type="ECO:0000259" key="1">
    <source>
        <dbReference type="PROSITE" id="PS51186"/>
    </source>
</evidence>
<dbReference type="SUPFAM" id="SSF55729">
    <property type="entry name" value="Acyl-CoA N-acyltransferases (Nat)"/>
    <property type="match status" value="1"/>
</dbReference>
<keyword evidence="2" id="KW-0808">Transferase</keyword>
<dbReference type="InterPro" id="IPR000182">
    <property type="entry name" value="GNAT_dom"/>
</dbReference>
<protein>
    <submittedName>
        <fullName evidence="2">RimJ/RimL family protein N-acetyltransferase</fullName>
    </submittedName>
</protein>
<dbReference type="PANTHER" id="PTHR43792">
    <property type="entry name" value="GNAT FAMILY, PUTATIVE (AFU_ORTHOLOGUE AFUA_3G00765)-RELATED-RELATED"/>
    <property type="match status" value="1"/>
</dbReference>
<keyword evidence="3" id="KW-1185">Reference proteome</keyword>
<evidence type="ECO:0000313" key="2">
    <source>
        <dbReference type="EMBL" id="MBB5017578.1"/>
    </source>
</evidence>
<gene>
    <name evidence="2" type="ORF">HNQ59_000847</name>
</gene>
<dbReference type="RefSeq" id="WP_184035610.1">
    <property type="nucleotide sequence ID" value="NZ_JACHHY010000004.1"/>
</dbReference>
<feature type="domain" description="N-acetyltransferase" evidence="1">
    <location>
        <begin position="10"/>
        <end position="169"/>
    </location>
</feature>
<dbReference type="Proteomes" id="UP000575898">
    <property type="component" value="Unassembled WGS sequence"/>
</dbReference>
<dbReference type="GO" id="GO:0016747">
    <property type="term" value="F:acyltransferase activity, transferring groups other than amino-acyl groups"/>
    <property type="evidence" value="ECO:0007669"/>
    <property type="project" value="InterPro"/>
</dbReference>
<comment type="caution">
    <text evidence="2">The sequence shown here is derived from an EMBL/GenBank/DDBJ whole genome shotgun (WGS) entry which is preliminary data.</text>
</comment>
<name>A0A840MFZ3_9PROT</name>
<dbReference type="EMBL" id="JACHHY010000004">
    <property type="protein sequence ID" value="MBB5017578.1"/>
    <property type="molecule type" value="Genomic_DNA"/>
</dbReference>
<proteinExistence type="predicted"/>
<dbReference type="AlphaFoldDB" id="A0A840MFZ3"/>
<dbReference type="InterPro" id="IPR016181">
    <property type="entry name" value="Acyl_CoA_acyltransferase"/>
</dbReference>